<reference evidence="2" key="1">
    <citation type="journal article" date="2021" name="Nat. Commun.">
        <title>Genetic determinants of endophytism in the Arabidopsis root mycobiome.</title>
        <authorList>
            <person name="Mesny F."/>
            <person name="Miyauchi S."/>
            <person name="Thiergart T."/>
            <person name="Pickel B."/>
            <person name="Atanasova L."/>
            <person name="Karlsson M."/>
            <person name="Huettel B."/>
            <person name="Barry K.W."/>
            <person name="Haridas S."/>
            <person name="Chen C."/>
            <person name="Bauer D."/>
            <person name="Andreopoulos W."/>
            <person name="Pangilinan J."/>
            <person name="LaButti K."/>
            <person name="Riley R."/>
            <person name="Lipzen A."/>
            <person name="Clum A."/>
            <person name="Drula E."/>
            <person name="Henrissat B."/>
            <person name="Kohler A."/>
            <person name="Grigoriev I.V."/>
            <person name="Martin F.M."/>
            <person name="Hacquard S."/>
        </authorList>
    </citation>
    <scope>NUCLEOTIDE SEQUENCE</scope>
    <source>
        <strain evidence="2">MPI-CAGE-CH-0243</strain>
    </source>
</reference>
<keyword evidence="3" id="KW-1185">Reference proteome</keyword>
<dbReference type="Proteomes" id="UP000700596">
    <property type="component" value="Unassembled WGS sequence"/>
</dbReference>
<evidence type="ECO:0000313" key="2">
    <source>
        <dbReference type="EMBL" id="KAH7139130.1"/>
    </source>
</evidence>
<evidence type="ECO:0000259" key="1">
    <source>
        <dbReference type="Pfam" id="PF24864"/>
    </source>
</evidence>
<name>A0A9P9J1X6_9PLEO</name>
<gene>
    <name evidence="2" type="ORF">B0J11DRAFT_501300</name>
</gene>
<dbReference type="EMBL" id="JAGMWT010000001">
    <property type="protein sequence ID" value="KAH7139130.1"/>
    <property type="molecule type" value="Genomic_DNA"/>
</dbReference>
<sequence length="223" mass="25534">MGVVIAFARPSSSRNSLCSRTYTEIIPIVYTRTHFSFDSKNTFLFFAHSIPAPFLQNIRTLTIDYFGPQNSPTGYAFWVDVRKIGKQYNGSHFVGVIKSMSNLRSLSLPFSQNTQCIHDFEYTEWRMKNVETCARGALRYYKCIRQVLPSTCRLLVFIEMSKPGEGYIFKPRFEQGQVVEILQGDEERAMVVGIWNYLSETVWLEPREVAQLAPSDSEIAPGT</sequence>
<dbReference type="AlphaFoldDB" id="A0A9P9J1X6"/>
<dbReference type="InterPro" id="IPR056632">
    <property type="entry name" value="DUF7730"/>
</dbReference>
<evidence type="ECO:0000313" key="3">
    <source>
        <dbReference type="Proteomes" id="UP000700596"/>
    </source>
</evidence>
<accession>A0A9P9J1X6</accession>
<comment type="caution">
    <text evidence="2">The sequence shown here is derived from an EMBL/GenBank/DDBJ whole genome shotgun (WGS) entry which is preliminary data.</text>
</comment>
<organism evidence="2 3">
    <name type="scientific">Dendryphion nanum</name>
    <dbReference type="NCBI Taxonomy" id="256645"/>
    <lineage>
        <taxon>Eukaryota</taxon>
        <taxon>Fungi</taxon>
        <taxon>Dikarya</taxon>
        <taxon>Ascomycota</taxon>
        <taxon>Pezizomycotina</taxon>
        <taxon>Dothideomycetes</taxon>
        <taxon>Pleosporomycetidae</taxon>
        <taxon>Pleosporales</taxon>
        <taxon>Torulaceae</taxon>
        <taxon>Dendryphion</taxon>
    </lineage>
</organism>
<protein>
    <recommendedName>
        <fullName evidence="1">DUF7730 domain-containing protein</fullName>
    </recommendedName>
</protein>
<dbReference type="Pfam" id="PF24864">
    <property type="entry name" value="DUF7730"/>
    <property type="match status" value="1"/>
</dbReference>
<feature type="domain" description="DUF7730" evidence="1">
    <location>
        <begin position="17"/>
        <end position="112"/>
    </location>
</feature>
<proteinExistence type="predicted"/>